<comment type="caution">
    <text evidence="2">The sequence shown here is derived from an EMBL/GenBank/DDBJ whole genome shotgun (WGS) entry which is preliminary data.</text>
</comment>
<name>A0ABT8KCT8_9MICO</name>
<keyword evidence="3" id="KW-1185">Reference proteome</keyword>
<keyword evidence="1" id="KW-1133">Transmembrane helix</keyword>
<dbReference type="EMBL" id="JAROCF010000001">
    <property type="protein sequence ID" value="MDN4614144.1"/>
    <property type="molecule type" value="Genomic_DNA"/>
</dbReference>
<feature type="transmembrane region" description="Helical" evidence="1">
    <location>
        <begin position="51"/>
        <end position="73"/>
    </location>
</feature>
<protein>
    <submittedName>
        <fullName evidence="2">Uncharacterized protein</fullName>
    </submittedName>
</protein>
<evidence type="ECO:0000256" key="1">
    <source>
        <dbReference type="SAM" id="Phobius"/>
    </source>
</evidence>
<keyword evidence="1" id="KW-0812">Transmembrane</keyword>
<evidence type="ECO:0000313" key="3">
    <source>
        <dbReference type="Proteomes" id="UP001174208"/>
    </source>
</evidence>
<dbReference type="Proteomes" id="UP001174208">
    <property type="component" value="Unassembled WGS sequence"/>
</dbReference>
<organism evidence="2 3">
    <name type="scientific">Leifsonia williamsii</name>
    <dbReference type="NCBI Taxonomy" id="3035919"/>
    <lineage>
        <taxon>Bacteria</taxon>
        <taxon>Bacillati</taxon>
        <taxon>Actinomycetota</taxon>
        <taxon>Actinomycetes</taxon>
        <taxon>Micrococcales</taxon>
        <taxon>Microbacteriaceae</taxon>
        <taxon>Leifsonia</taxon>
    </lineage>
</organism>
<accession>A0ABT8KCT8</accession>
<evidence type="ECO:0000313" key="2">
    <source>
        <dbReference type="EMBL" id="MDN4614144.1"/>
    </source>
</evidence>
<gene>
    <name evidence="2" type="ORF">P5G50_06725</name>
</gene>
<proteinExistence type="predicted"/>
<keyword evidence="1" id="KW-0472">Membrane</keyword>
<dbReference type="RefSeq" id="WP_301210598.1">
    <property type="nucleotide sequence ID" value="NZ_JAROCF010000001.1"/>
</dbReference>
<sequence>MARTLFWIAVVLAVLSVTAFVATLVEPEWIEAVLRVDPDEGSGEAERGVALWVLGAAAVAFAAFAVVSGRIAWHRGVSS</sequence>
<reference evidence="2" key="1">
    <citation type="submission" date="2023-06" db="EMBL/GenBank/DDBJ databases">
        <title>MT1 and MT2 Draft Genomes of Novel Species.</title>
        <authorList>
            <person name="Venkateswaran K."/>
        </authorList>
    </citation>
    <scope>NUCLEOTIDE SEQUENCE</scope>
    <source>
        <strain evidence="2">F6_8S_P_1B</strain>
    </source>
</reference>